<proteinExistence type="predicted"/>
<evidence type="ECO:0000313" key="1">
    <source>
        <dbReference type="EMBL" id="AKQ04686.1"/>
    </source>
</evidence>
<dbReference type="Pfam" id="PF06262">
    <property type="entry name" value="Zincin_1"/>
    <property type="match status" value="1"/>
</dbReference>
<organism evidence="1">
    <name type="scientific">uncultured Gemmatimonadetes bacterium Rifle_16ft_4_minimus_7</name>
    <dbReference type="NCBI Taxonomy" id="1665098"/>
    <lineage>
        <taxon>Bacteria</taxon>
        <taxon>Pseudomonadati</taxon>
        <taxon>Gemmatimonadota</taxon>
        <taxon>environmental samples</taxon>
    </lineage>
</organism>
<dbReference type="Gene3D" id="3.30.2010.20">
    <property type="match status" value="1"/>
</dbReference>
<dbReference type="InterPro" id="IPR010428">
    <property type="entry name" value="Zincin_1"/>
</dbReference>
<name>A0A0H4T9T6_9BACT</name>
<dbReference type="EMBL" id="KT007046">
    <property type="protein sequence ID" value="AKQ04686.1"/>
    <property type="molecule type" value="Genomic_DNA"/>
</dbReference>
<dbReference type="InterPro" id="IPR038555">
    <property type="entry name" value="Zincin_1_sf"/>
</dbReference>
<reference evidence="1" key="1">
    <citation type="journal article" date="2015" name="ISME J.">
        <title>Aquifer environment selects for microbial species cohorts in sediment and groundwater.</title>
        <authorList>
            <person name="Hug L.A."/>
            <person name="Thomas B.C."/>
            <person name="Brown C.T."/>
            <person name="Frischkorn K.R."/>
            <person name="Williams K.H."/>
            <person name="Tringe S.G."/>
            <person name="Banfield J.F."/>
        </authorList>
    </citation>
    <scope>NUCLEOTIDE SEQUENCE</scope>
</reference>
<accession>A0A0H4T9T6</accession>
<dbReference type="SUPFAM" id="SSF55486">
    <property type="entry name" value="Metalloproteases ('zincins'), catalytic domain"/>
    <property type="match status" value="1"/>
</dbReference>
<dbReference type="AlphaFoldDB" id="A0A0H4T9T6"/>
<sequence>MDLRDFRALVDRMVAAVPPKYLDGVFAIEVSPKTVRHPVYPSVFTLGECIPVEAAEDPPPSRVVLYHGSFQELARERRDFEWRAEAWETLTHELRHHLEWRARSGDLEAYDWAAEQNFRRQEGQSYDPLFYLSGERVAEGIYCVDDDLFFDREVKRSAPEPVEIAWHGRTFRAEPPPGPLPLYLALDGLDPAPVGEAIVVLRRKAGVLDLFRRVHPPTAIRARVRRG</sequence>
<protein>
    <submittedName>
        <fullName evidence="1">Uncharacterized protein</fullName>
    </submittedName>
</protein>